<feature type="transmembrane region" description="Helical" evidence="1">
    <location>
        <begin position="44"/>
        <end position="61"/>
    </location>
</feature>
<evidence type="ECO:0000313" key="2">
    <source>
        <dbReference type="EMBL" id="RND87395.1"/>
    </source>
</evidence>
<sequence length="197" mass="21764">MDTSKLVQATILSGAIGYVSLEVLQRHGAVTRYLANRDATAVSVLFGIWDYILFLLSNAIFEMFLSGAWQVATVVFTTVVAALGSAFIFSKIEKSKENQFGRQILTSREQAFQDQGKGVGIRVDIFQMNGSTIASGYIDNYDVAQNLSGDVTLLPLQDGETAAKNEKDVIKSERYQRVYLDFKNSVKYYITVTSLAS</sequence>
<evidence type="ECO:0000313" key="3">
    <source>
        <dbReference type="Proteomes" id="UP000285532"/>
    </source>
</evidence>
<dbReference type="Proteomes" id="UP000285532">
    <property type="component" value="Unassembled WGS sequence"/>
</dbReference>
<gene>
    <name evidence="2" type="ORF">FAM18172_00919</name>
</gene>
<protein>
    <submittedName>
        <fullName evidence="2">Uncharacterized protein</fullName>
    </submittedName>
</protein>
<comment type="caution">
    <text evidence="2">The sequence shown here is derived from an EMBL/GenBank/DDBJ whole genome shotgun (WGS) entry which is preliminary data.</text>
</comment>
<feature type="transmembrane region" description="Helical" evidence="1">
    <location>
        <begin position="67"/>
        <end position="89"/>
    </location>
</feature>
<proteinExistence type="predicted"/>
<keyword evidence="1" id="KW-1133">Transmembrane helix</keyword>
<dbReference type="EMBL" id="LKFU01000046">
    <property type="protein sequence ID" value="RND87395.1"/>
    <property type="molecule type" value="Genomic_DNA"/>
</dbReference>
<dbReference type="RefSeq" id="WP_128518850.1">
    <property type="nucleotide sequence ID" value="NZ_LKFU01000046.1"/>
</dbReference>
<organism evidence="2 3">
    <name type="scientific">Lacticaseibacillus paracasei</name>
    <name type="common">Lactobacillus paracasei</name>
    <dbReference type="NCBI Taxonomy" id="1597"/>
    <lineage>
        <taxon>Bacteria</taxon>
        <taxon>Bacillati</taxon>
        <taxon>Bacillota</taxon>
        <taxon>Bacilli</taxon>
        <taxon>Lactobacillales</taxon>
        <taxon>Lactobacillaceae</taxon>
        <taxon>Lacticaseibacillus</taxon>
    </lineage>
</organism>
<keyword evidence="1" id="KW-0472">Membrane</keyword>
<evidence type="ECO:0000256" key="1">
    <source>
        <dbReference type="SAM" id="Phobius"/>
    </source>
</evidence>
<keyword evidence="1" id="KW-0812">Transmembrane</keyword>
<accession>A0A422MCT1</accession>
<dbReference type="AlphaFoldDB" id="A0A422MCT1"/>
<name>A0A422MCT1_LACPA</name>
<reference evidence="2 3" key="1">
    <citation type="journal article" date="2018" name="Front. Microbiol.">
        <title>Conversion of Methionine to Cysteine in Lactobacillus paracasei Depends on the Highly Mobile cysK-ctl-cysE Gene Cluster.</title>
        <authorList>
            <person name="Wuthrich D."/>
            <person name="Irmler S."/>
            <person name="Berthoud H."/>
            <person name="Guggenbuhl B."/>
            <person name="Eugster E."/>
            <person name="Bruggmann R."/>
        </authorList>
    </citation>
    <scope>NUCLEOTIDE SEQUENCE [LARGE SCALE GENOMIC DNA]</scope>
    <source>
        <strain evidence="2 3">FAM18172</strain>
    </source>
</reference>